<evidence type="ECO:0000256" key="3">
    <source>
        <dbReference type="ARBA" id="ARBA00022630"/>
    </source>
</evidence>
<dbReference type="InterPro" id="IPR012133">
    <property type="entry name" value="Alpha-hydoxy_acid_DH_FMN"/>
</dbReference>
<comment type="similarity">
    <text evidence="6">Belongs to the FMN-dependent alpha-hydroxy acid dehydrogenase family.</text>
</comment>
<evidence type="ECO:0000256" key="10">
    <source>
        <dbReference type="PIRSR" id="PIRSR000138-2"/>
    </source>
</evidence>
<dbReference type="Pfam" id="PF01070">
    <property type="entry name" value="FMN_dh"/>
    <property type="match status" value="1"/>
</dbReference>
<feature type="binding site" evidence="10">
    <location>
        <position position="234"/>
    </location>
    <ligand>
        <name>FMN</name>
        <dbReference type="ChEBI" id="CHEBI:58210"/>
    </ligand>
</feature>
<dbReference type="GO" id="GO:0010181">
    <property type="term" value="F:FMN binding"/>
    <property type="evidence" value="ECO:0007669"/>
    <property type="project" value="InterPro"/>
</dbReference>
<keyword evidence="4 10" id="KW-0288">FMN</keyword>
<dbReference type="PANTHER" id="PTHR10578:SF107">
    <property type="entry name" value="2-HYDROXYACID OXIDASE 1"/>
    <property type="match status" value="1"/>
</dbReference>
<feature type="binding site" evidence="10">
    <location>
        <position position="261"/>
    </location>
    <ligand>
        <name>glyoxylate</name>
        <dbReference type="ChEBI" id="CHEBI:36655"/>
    </ligand>
</feature>
<evidence type="ECO:0000256" key="2">
    <source>
        <dbReference type="ARBA" id="ARBA00011881"/>
    </source>
</evidence>
<evidence type="ECO:0000259" key="11">
    <source>
        <dbReference type="PROSITE" id="PS51349"/>
    </source>
</evidence>
<feature type="binding site" evidence="10">
    <location>
        <position position="141"/>
    </location>
    <ligand>
        <name>glyoxylate</name>
        <dbReference type="ChEBI" id="CHEBI:36655"/>
    </ligand>
</feature>
<evidence type="ECO:0000313" key="13">
    <source>
        <dbReference type="Proteomes" id="UP000321659"/>
    </source>
</evidence>
<dbReference type="SUPFAM" id="SSF51395">
    <property type="entry name" value="FMN-linked oxidoreductases"/>
    <property type="match status" value="1"/>
</dbReference>
<feature type="domain" description="FMN hydroxy acid dehydrogenase" evidence="11">
    <location>
        <begin position="9"/>
        <end position="359"/>
    </location>
</feature>
<dbReference type="InterPro" id="IPR013785">
    <property type="entry name" value="Aldolase_TIM"/>
</dbReference>
<gene>
    <name evidence="12" type="primary">lctO</name>
    <name evidence="12" type="ORF">LABALGLTS371_01010</name>
</gene>
<comment type="catalytic activity">
    <reaction evidence="8">
        <text>(S)-lactate + O2 = pyruvate + H2O2</text>
        <dbReference type="Rhea" id="RHEA:55868"/>
        <dbReference type="ChEBI" id="CHEBI:15361"/>
        <dbReference type="ChEBI" id="CHEBI:15379"/>
        <dbReference type="ChEBI" id="CHEBI:16240"/>
        <dbReference type="ChEBI" id="CHEBI:16651"/>
    </reaction>
    <physiologicalReaction direction="left-to-right" evidence="8">
        <dbReference type="Rhea" id="RHEA:55869"/>
    </physiologicalReaction>
</comment>
<feature type="binding site" evidence="10">
    <location>
        <begin position="88"/>
        <end position="90"/>
    </location>
    <ligand>
        <name>FMN</name>
        <dbReference type="ChEBI" id="CHEBI:58210"/>
    </ligand>
</feature>
<proteinExistence type="inferred from homology"/>
<feature type="binding site" evidence="10">
    <location>
        <begin position="312"/>
        <end position="313"/>
    </location>
    <ligand>
        <name>FMN</name>
        <dbReference type="ChEBI" id="CHEBI:58210"/>
    </ligand>
</feature>
<evidence type="ECO:0000256" key="6">
    <source>
        <dbReference type="ARBA" id="ARBA00024042"/>
    </source>
</evidence>
<feature type="binding site" evidence="10">
    <location>
        <position position="256"/>
    </location>
    <ligand>
        <name>FMN</name>
        <dbReference type="ChEBI" id="CHEBI:58210"/>
    </ligand>
</feature>
<evidence type="ECO:0000256" key="4">
    <source>
        <dbReference type="ARBA" id="ARBA00022643"/>
    </source>
</evidence>
<dbReference type="PROSITE" id="PS51349">
    <property type="entry name" value="FMN_HYDROXY_ACID_DH_2"/>
    <property type="match status" value="1"/>
</dbReference>
<dbReference type="Gene3D" id="3.20.20.70">
    <property type="entry name" value="Aldolase class I"/>
    <property type="match status" value="1"/>
</dbReference>
<feature type="binding site" evidence="10">
    <location>
        <position position="35"/>
    </location>
    <ligand>
        <name>glyoxylate</name>
        <dbReference type="ChEBI" id="CHEBI:36655"/>
    </ligand>
</feature>
<feature type="binding site" evidence="10">
    <location>
        <position position="167"/>
    </location>
    <ligand>
        <name>glyoxylate</name>
        <dbReference type="ChEBI" id="CHEBI:36655"/>
    </ligand>
</feature>
<dbReference type="GO" id="GO:0016491">
    <property type="term" value="F:oxidoreductase activity"/>
    <property type="evidence" value="ECO:0007669"/>
    <property type="project" value="UniProtKB-KW"/>
</dbReference>
<comment type="subunit">
    <text evidence="2">Homotetramer.</text>
</comment>
<comment type="caution">
    <text evidence="12">The sequence shown here is derived from an EMBL/GenBank/DDBJ whole genome shotgun (WGS) entry which is preliminary data.</text>
</comment>
<sequence length="359" mass="38538">MAYQASQEEHSIEITNVQALEGLVKARMEKGAFGYIAGGAEDEWTLRENAVAFDHKHIAPRVLKNIEKPDLSTTFMGIDLKIPMIAAPIAAQGLAHEQGEIDTAKGVAAVGSIMSLSTYSNKTISETCDGGTGGPQFFQLYMSKDEKFNRFLLDQAKKVGMKAIILTADSTLGGNREADSINHFTFPIPMANLAEYGEGEGQGIAAIYANAKQTLSLEDIKTISDYTDLPVFVKGIQSPLDIDDIIEAGAKGVWVSNHGGRQLDGGPASFDVLESIAKKVNKRVPIVFDSGIRRGSHIFKALASGADVVAIGRPMVYGLHLGGAQGVQSVFEHLSKELTIDMQLAGTKTVDDIKKTELI</sequence>
<evidence type="ECO:0000256" key="5">
    <source>
        <dbReference type="ARBA" id="ARBA00023002"/>
    </source>
</evidence>
<feature type="binding site" evidence="10">
    <location>
        <position position="176"/>
    </location>
    <ligand>
        <name>glyoxylate</name>
        <dbReference type="ChEBI" id="CHEBI:36655"/>
    </ligand>
</feature>
<feature type="active site" description="Proton acceptor" evidence="9">
    <location>
        <position position="258"/>
    </location>
</feature>
<reference evidence="12 13" key="1">
    <citation type="submission" date="2019-04" db="EMBL/GenBank/DDBJ databases">
        <title>In vitro growth and metabolic characteristics of meat-borne Lactobacillus algidus strains.</title>
        <authorList>
            <person name="Sade E."/>
            <person name="Per J."/>
            <person name="Tytti H."/>
            <person name="Johanna B.K."/>
        </authorList>
    </citation>
    <scope>NUCLEOTIDE SEQUENCE [LARGE SCALE GENOMIC DNA]</scope>
    <source>
        <strain evidence="12 13">LTS37-1</strain>
    </source>
</reference>
<feature type="binding site" evidence="10">
    <location>
        <position position="258"/>
    </location>
    <ligand>
        <name>FMN</name>
        <dbReference type="ChEBI" id="CHEBI:58210"/>
    </ligand>
</feature>
<keyword evidence="5" id="KW-0560">Oxidoreductase</keyword>
<dbReference type="InterPro" id="IPR037396">
    <property type="entry name" value="FMN_HAD"/>
</dbReference>
<dbReference type="InterPro" id="IPR008259">
    <property type="entry name" value="FMN_hydac_DH_AS"/>
</dbReference>
<keyword evidence="3 10" id="KW-0285">Flavoprotein</keyword>
<organism evidence="12 13">
    <name type="scientific">Dellaglioa algida</name>
    <dbReference type="NCBI Taxonomy" id="105612"/>
    <lineage>
        <taxon>Bacteria</taxon>
        <taxon>Bacillati</taxon>
        <taxon>Bacillota</taxon>
        <taxon>Bacilli</taxon>
        <taxon>Lactobacillales</taxon>
        <taxon>Lactobacillaceae</taxon>
        <taxon>Dellaglioa</taxon>
    </lineage>
</organism>
<dbReference type="EMBL" id="SRRQ01000001">
    <property type="protein sequence ID" value="TWW11890.1"/>
    <property type="molecule type" value="Genomic_DNA"/>
</dbReference>
<dbReference type="AlphaFoldDB" id="A0A5C6MAT7"/>
<dbReference type="Proteomes" id="UP000321659">
    <property type="component" value="Unassembled WGS sequence"/>
</dbReference>
<dbReference type="PIRSF" id="PIRSF000138">
    <property type="entry name" value="Al-hdrx_acd_dh"/>
    <property type="match status" value="1"/>
</dbReference>
<evidence type="ECO:0000256" key="1">
    <source>
        <dbReference type="ARBA" id="ARBA00001917"/>
    </source>
</evidence>
<comment type="cofactor">
    <cofactor evidence="1">
        <name>FMN</name>
        <dbReference type="ChEBI" id="CHEBI:58210"/>
    </cofactor>
</comment>
<accession>A0A5C6MAT7</accession>
<evidence type="ECO:0000256" key="8">
    <source>
        <dbReference type="ARBA" id="ARBA00048754"/>
    </source>
</evidence>
<protein>
    <recommendedName>
        <fullName evidence="7">L-lactate oxidase</fullName>
    </recommendedName>
</protein>
<feature type="binding site" evidence="10">
    <location>
        <begin position="289"/>
        <end position="293"/>
    </location>
    <ligand>
        <name>FMN</name>
        <dbReference type="ChEBI" id="CHEBI:58210"/>
    </ligand>
</feature>
<dbReference type="RefSeq" id="WP_186674454.1">
    <property type="nucleotide sequence ID" value="NZ_JANXKU010000001.1"/>
</dbReference>
<dbReference type="InterPro" id="IPR000262">
    <property type="entry name" value="FMN-dep_DH"/>
</dbReference>
<evidence type="ECO:0000256" key="9">
    <source>
        <dbReference type="PIRSR" id="PIRSR000138-1"/>
    </source>
</evidence>
<dbReference type="CDD" id="cd04737">
    <property type="entry name" value="LOX_like_FMN"/>
    <property type="match status" value="1"/>
</dbReference>
<feature type="binding site" evidence="10">
    <location>
        <position position="139"/>
    </location>
    <ligand>
        <name>FMN</name>
        <dbReference type="ChEBI" id="CHEBI:58210"/>
    </ligand>
</feature>
<evidence type="ECO:0000256" key="7">
    <source>
        <dbReference type="ARBA" id="ARBA00029513"/>
    </source>
</evidence>
<dbReference type="PROSITE" id="PS00557">
    <property type="entry name" value="FMN_HYDROXY_ACID_DH_1"/>
    <property type="match status" value="1"/>
</dbReference>
<feature type="binding site" evidence="10">
    <location>
        <position position="117"/>
    </location>
    <ligand>
        <name>FMN</name>
        <dbReference type="ChEBI" id="CHEBI:58210"/>
    </ligand>
</feature>
<evidence type="ECO:0000313" key="12">
    <source>
        <dbReference type="EMBL" id="TWW11890.1"/>
    </source>
</evidence>
<name>A0A5C6MAT7_9LACO</name>
<dbReference type="PANTHER" id="PTHR10578">
    <property type="entry name" value="S -2-HYDROXY-ACID OXIDASE-RELATED"/>
    <property type="match status" value="1"/>
</dbReference>